<protein>
    <submittedName>
        <fullName evidence="1">Uncharacterized protein</fullName>
    </submittedName>
</protein>
<gene>
    <name evidence="1" type="ORF">DYI37_05720</name>
</gene>
<dbReference type="OrthoDB" id="7917250at2"/>
<dbReference type="Proteomes" id="UP000264310">
    <property type="component" value="Unassembled WGS sequence"/>
</dbReference>
<keyword evidence="2" id="KW-1185">Reference proteome</keyword>
<dbReference type="RefSeq" id="WP_116682227.1">
    <property type="nucleotide sequence ID" value="NZ_QURL01000002.1"/>
</dbReference>
<dbReference type="AlphaFoldDB" id="A0A371X7V3"/>
<proteinExistence type="predicted"/>
<dbReference type="EMBL" id="QURL01000002">
    <property type="protein sequence ID" value="RFC65329.1"/>
    <property type="molecule type" value="Genomic_DNA"/>
</dbReference>
<name>A0A371X7V3_9HYPH</name>
<reference evidence="1 2" key="1">
    <citation type="submission" date="2018-08" db="EMBL/GenBank/DDBJ databases">
        <title>Fulvimarina sp. 85, whole genome shotgun sequence.</title>
        <authorList>
            <person name="Tuo L."/>
        </authorList>
    </citation>
    <scope>NUCLEOTIDE SEQUENCE [LARGE SCALE GENOMIC DNA]</scope>
    <source>
        <strain evidence="1 2">85</strain>
    </source>
</reference>
<evidence type="ECO:0000313" key="1">
    <source>
        <dbReference type="EMBL" id="RFC65329.1"/>
    </source>
</evidence>
<sequence>MAQNGYNDPSTRKASSGKGMFRNALDRMIEARERQARAYVRNNLALYGRDMESLRNLMPVDPSGPTR</sequence>
<organism evidence="1 2">
    <name type="scientific">Fulvimarina endophytica</name>
    <dbReference type="NCBI Taxonomy" id="2293836"/>
    <lineage>
        <taxon>Bacteria</taxon>
        <taxon>Pseudomonadati</taxon>
        <taxon>Pseudomonadota</taxon>
        <taxon>Alphaproteobacteria</taxon>
        <taxon>Hyphomicrobiales</taxon>
        <taxon>Aurantimonadaceae</taxon>
        <taxon>Fulvimarina</taxon>
    </lineage>
</organism>
<evidence type="ECO:0000313" key="2">
    <source>
        <dbReference type="Proteomes" id="UP000264310"/>
    </source>
</evidence>
<comment type="caution">
    <text evidence="1">The sequence shown here is derived from an EMBL/GenBank/DDBJ whole genome shotgun (WGS) entry which is preliminary data.</text>
</comment>
<accession>A0A371X7V3</accession>